<reference evidence="1" key="1">
    <citation type="journal article" date="2014" name="Int. J. Syst. Evol. Microbiol.">
        <title>Complete genome sequence of Corynebacterium casei LMG S-19264T (=DSM 44701T), isolated from a smear-ripened cheese.</title>
        <authorList>
            <consortium name="US DOE Joint Genome Institute (JGI-PGF)"/>
            <person name="Walter F."/>
            <person name="Albersmeier A."/>
            <person name="Kalinowski J."/>
            <person name="Ruckert C."/>
        </authorList>
    </citation>
    <scope>NUCLEOTIDE SEQUENCE</scope>
    <source>
        <strain evidence="1">KCTC 32501</strain>
    </source>
</reference>
<accession>A0A8J3G0U1</accession>
<evidence type="ECO:0000313" key="1">
    <source>
        <dbReference type="EMBL" id="GHA79893.1"/>
    </source>
</evidence>
<evidence type="ECO:0000313" key="2">
    <source>
        <dbReference type="Proteomes" id="UP000614287"/>
    </source>
</evidence>
<name>A0A8J3G0U1_9BURK</name>
<dbReference type="RefSeq" id="WP_189493928.1">
    <property type="nucleotide sequence ID" value="NZ_BMZG01000018.1"/>
</dbReference>
<dbReference type="EMBL" id="BMZG01000018">
    <property type="protein sequence ID" value="GHA79893.1"/>
    <property type="molecule type" value="Genomic_DNA"/>
</dbReference>
<comment type="caution">
    <text evidence="1">The sequence shown here is derived from an EMBL/GenBank/DDBJ whole genome shotgun (WGS) entry which is preliminary data.</text>
</comment>
<reference evidence="1" key="2">
    <citation type="submission" date="2020-09" db="EMBL/GenBank/DDBJ databases">
        <authorList>
            <person name="Sun Q."/>
            <person name="Kim S."/>
        </authorList>
    </citation>
    <scope>NUCLEOTIDE SEQUENCE</scope>
    <source>
        <strain evidence="1">KCTC 32501</strain>
    </source>
</reference>
<proteinExistence type="predicted"/>
<gene>
    <name evidence="1" type="ORF">GCM10009007_21010</name>
</gene>
<keyword evidence="2" id="KW-1185">Reference proteome</keyword>
<dbReference type="AlphaFoldDB" id="A0A8J3G0U1"/>
<sequence length="140" mass="16772">MESFVLSVDRSFKIKKEKLELGLRSIGYHFDYWESDDNFLIRGDYKYSDGYIEAFGINNEENISILKIEYSDLDQKDIDMMKIDDQNYKFYSFRYRNGTGFPFVKIFLFLLGCDIKKTFIDDNHGSITTLYDFLYNDEER</sequence>
<protein>
    <submittedName>
        <fullName evidence="1">Uncharacterized protein</fullName>
    </submittedName>
</protein>
<dbReference type="Proteomes" id="UP000614287">
    <property type="component" value="Unassembled WGS sequence"/>
</dbReference>
<organism evidence="1 2">
    <name type="scientific">Formosimonas limnophila</name>
    <dbReference type="NCBI Taxonomy" id="1384487"/>
    <lineage>
        <taxon>Bacteria</taxon>
        <taxon>Pseudomonadati</taxon>
        <taxon>Pseudomonadota</taxon>
        <taxon>Betaproteobacteria</taxon>
        <taxon>Burkholderiales</taxon>
        <taxon>Burkholderiaceae</taxon>
        <taxon>Formosimonas</taxon>
    </lineage>
</organism>